<evidence type="ECO:0008006" key="3">
    <source>
        <dbReference type="Google" id="ProtNLM"/>
    </source>
</evidence>
<gene>
    <name evidence="1" type="ORF">NEF87_001792</name>
</gene>
<dbReference type="EMBL" id="CP104013">
    <property type="protein sequence ID" value="UYP45507.1"/>
    <property type="molecule type" value="Genomic_DNA"/>
</dbReference>
<dbReference type="Proteomes" id="UP001208689">
    <property type="component" value="Chromosome"/>
</dbReference>
<accession>A0ABY6HRK9</accession>
<name>A0ABY6HRK9_9ARCH</name>
<sequence>MEKIIGYCGIVCSDCPAYIATMVNDDEARIKAAEMWSKEFNEQIKPEDINCEGCNSKNGVLFSHCSVCEMRKCGLPRNINNCAYCGEYTCQKLEAFHKMVPDAKSTLDVIKNTI</sequence>
<organism evidence="1 2">
    <name type="scientific">Candidatus Lokiarchaeum ossiferum</name>
    <dbReference type="NCBI Taxonomy" id="2951803"/>
    <lineage>
        <taxon>Archaea</taxon>
        <taxon>Promethearchaeati</taxon>
        <taxon>Promethearchaeota</taxon>
        <taxon>Promethearchaeia</taxon>
        <taxon>Promethearchaeales</taxon>
        <taxon>Promethearchaeaceae</taxon>
        <taxon>Candidatus Lokiarchaeum</taxon>
    </lineage>
</organism>
<evidence type="ECO:0000313" key="2">
    <source>
        <dbReference type="Proteomes" id="UP001208689"/>
    </source>
</evidence>
<protein>
    <recommendedName>
        <fullName evidence="3">DUF3795 domain-containing protein</fullName>
    </recommendedName>
</protein>
<evidence type="ECO:0000313" key="1">
    <source>
        <dbReference type="EMBL" id="UYP45507.1"/>
    </source>
</evidence>
<proteinExistence type="predicted"/>
<dbReference type="Pfam" id="PF12675">
    <property type="entry name" value="DUF3795"/>
    <property type="match status" value="1"/>
</dbReference>
<reference evidence="1" key="1">
    <citation type="submission" date="2022-09" db="EMBL/GenBank/DDBJ databases">
        <title>Actin cytoskeleton and complex cell architecture in an #Asgard archaeon.</title>
        <authorList>
            <person name="Ponce Toledo R.I."/>
            <person name="Schleper C."/>
            <person name="Rodrigues Oliveira T."/>
            <person name="Wollweber F."/>
            <person name="Xu J."/>
            <person name="Rittmann S."/>
            <person name="Klingl A."/>
            <person name="Pilhofer M."/>
        </authorList>
    </citation>
    <scope>NUCLEOTIDE SEQUENCE</scope>
    <source>
        <strain evidence="1">B-35</strain>
    </source>
</reference>
<keyword evidence="2" id="KW-1185">Reference proteome</keyword>
<dbReference type="InterPro" id="IPR024227">
    <property type="entry name" value="DUF3795"/>
</dbReference>